<reference evidence="6 7" key="1">
    <citation type="submission" date="2023-10" db="EMBL/GenBank/DDBJ databases">
        <title>Virgibacillus soli CC-YMP-6 genome.</title>
        <authorList>
            <person name="Miliotis G."/>
            <person name="Sengupta P."/>
            <person name="Hameed A."/>
            <person name="Chuvochina M."/>
            <person name="Mcdonagh F."/>
            <person name="Simpson A.C."/>
            <person name="Singh N.K."/>
            <person name="Rekha P.D."/>
            <person name="Raman K."/>
            <person name="Hugenholtz P."/>
            <person name="Venkateswaran K."/>
        </authorList>
    </citation>
    <scope>NUCLEOTIDE SEQUENCE [LARGE SCALE GENOMIC DNA]</scope>
    <source>
        <strain evidence="6 7">CC-YMP-6</strain>
    </source>
</reference>
<evidence type="ECO:0000313" key="7">
    <source>
        <dbReference type="Proteomes" id="UP001275315"/>
    </source>
</evidence>
<evidence type="ECO:0000259" key="5">
    <source>
        <dbReference type="SMART" id="SM00838"/>
    </source>
</evidence>
<sequence length="74" mass="8258">MGDVTSRRGRVDGMETRGNAQLVRAYVPLAEMFGYATALRSNTQGRGTYTMVFDHYEEVPKSISEEIIKKNAGE</sequence>
<evidence type="ECO:0000256" key="3">
    <source>
        <dbReference type="ARBA" id="ARBA00022917"/>
    </source>
</evidence>
<evidence type="ECO:0000256" key="2">
    <source>
        <dbReference type="ARBA" id="ARBA00022768"/>
    </source>
</evidence>
<proteinExistence type="predicted"/>
<evidence type="ECO:0000256" key="1">
    <source>
        <dbReference type="ARBA" id="ARBA00022741"/>
    </source>
</evidence>
<dbReference type="SUPFAM" id="SSF54980">
    <property type="entry name" value="EF-G C-terminal domain-like"/>
    <property type="match status" value="1"/>
</dbReference>
<dbReference type="Gene3D" id="3.30.70.240">
    <property type="match status" value="1"/>
</dbReference>
<dbReference type="SMART" id="SM00838">
    <property type="entry name" value="EFG_C"/>
    <property type="match status" value="1"/>
</dbReference>
<name>A0ABU5CUJ4_9BACI</name>
<dbReference type="PANTHER" id="PTHR43261:SF1">
    <property type="entry name" value="RIBOSOME-RELEASING FACTOR 2, MITOCHONDRIAL"/>
    <property type="match status" value="1"/>
</dbReference>
<dbReference type="Gene3D" id="3.30.230.10">
    <property type="match status" value="1"/>
</dbReference>
<dbReference type="PANTHER" id="PTHR43261">
    <property type="entry name" value="TRANSLATION ELONGATION FACTOR G-RELATED"/>
    <property type="match status" value="1"/>
</dbReference>
<evidence type="ECO:0000256" key="4">
    <source>
        <dbReference type="ARBA" id="ARBA00023134"/>
    </source>
</evidence>
<keyword evidence="4" id="KW-0342">GTP-binding</keyword>
<dbReference type="Pfam" id="PF00679">
    <property type="entry name" value="EFG_C"/>
    <property type="match status" value="1"/>
</dbReference>
<dbReference type="InterPro" id="IPR035649">
    <property type="entry name" value="EFG_V"/>
</dbReference>
<dbReference type="EMBL" id="JAWDIQ010000003">
    <property type="protein sequence ID" value="MDY0410043.1"/>
    <property type="molecule type" value="Genomic_DNA"/>
</dbReference>
<accession>A0ABU5CUJ4</accession>
<dbReference type="InterPro" id="IPR035647">
    <property type="entry name" value="EFG_III/V"/>
</dbReference>
<keyword evidence="7" id="KW-1185">Reference proteome</keyword>
<comment type="caution">
    <text evidence="6">The sequence shown here is derived from an EMBL/GenBank/DDBJ whole genome shotgun (WGS) entry which is preliminary data.</text>
</comment>
<evidence type="ECO:0000313" key="6">
    <source>
        <dbReference type="EMBL" id="MDY0410043.1"/>
    </source>
</evidence>
<organism evidence="6 7">
    <name type="scientific">Paracerasibacillus soli</name>
    <dbReference type="NCBI Taxonomy" id="480284"/>
    <lineage>
        <taxon>Bacteria</taxon>
        <taxon>Bacillati</taxon>
        <taxon>Bacillota</taxon>
        <taxon>Bacilli</taxon>
        <taxon>Bacillales</taxon>
        <taxon>Bacillaceae</taxon>
        <taxon>Paracerasibacillus</taxon>
    </lineage>
</organism>
<dbReference type="InterPro" id="IPR000640">
    <property type="entry name" value="EFG_V-like"/>
</dbReference>
<dbReference type="CDD" id="cd03713">
    <property type="entry name" value="EFG_mtEFG_C"/>
    <property type="match status" value="1"/>
</dbReference>
<gene>
    <name evidence="6" type="ORF">RWD45_17620</name>
</gene>
<dbReference type="Proteomes" id="UP001275315">
    <property type="component" value="Unassembled WGS sequence"/>
</dbReference>
<keyword evidence="3" id="KW-0648">Protein biosynthesis</keyword>
<keyword evidence="1" id="KW-0547">Nucleotide-binding</keyword>
<feature type="domain" description="Elongation factor EFG" evidence="5">
    <location>
        <begin position="1"/>
        <end position="67"/>
    </location>
</feature>
<dbReference type="RefSeq" id="WP_320380902.1">
    <property type="nucleotide sequence ID" value="NZ_JAWDIQ010000003.1"/>
</dbReference>
<protein>
    <recommendedName>
        <fullName evidence="5">Elongation factor EFG domain-containing protein</fullName>
    </recommendedName>
</protein>
<dbReference type="InterPro" id="IPR014721">
    <property type="entry name" value="Ribsml_uS5_D2-typ_fold_subgr"/>
</dbReference>
<keyword evidence="2" id="KW-0251">Elongation factor</keyword>